<dbReference type="GO" id="GO:0001002">
    <property type="term" value="F:RNA polymerase III type 1 promoter sequence-specific DNA binding"/>
    <property type="evidence" value="ECO:0007669"/>
    <property type="project" value="TreeGrafter"/>
</dbReference>
<dbReference type="InterPro" id="IPR041499">
    <property type="entry name" value="Tfc1/Sfc1_N"/>
</dbReference>
<feature type="domain" description="Transcription factor IIIC subunit 5 HTH" evidence="6">
    <location>
        <begin position="225"/>
        <end position="289"/>
    </location>
</feature>
<feature type="compositionally biased region" description="Acidic residues" evidence="5">
    <location>
        <begin position="574"/>
        <end position="597"/>
    </location>
</feature>
<feature type="region of interest" description="Disordered" evidence="5">
    <location>
        <begin position="35"/>
        <end position="64"/>
    </location>
</feature>
<evidence type="ECO:0000259" key="6">
    <source>
        <dbReference type="Pfam" id="PF09734"/>
    </source>
</evidence>
<keyword evidence="4" id="KW-0539">Nucleus</keyword>
<dbReference type="GO" id="GO:0001003">
    <property type="term" value="F:RNA polymerase III type 2 promoter sequence-specific DNA binding"/>
    <property type="evidence" value="ECO:0007669"/>
    <property type="project" value="TreeGrafter"/>
</dbReference>
<dbReference type="Pfam" id="PF09734">
    <property type="entry name" value="Tau95"/>
    <property type="match status" value="2"/>
</dbReference>
<evidence type="ECO:0000313" key="8">
    <source>
        <dbReference type="EMBL" id="ORZ40017.1"/>
    </source>
</evidence>
<feature type="region of interest" description="Disordered" evidence="5">
    <location>
        <begin position="534"/>
        <end position="597"/>
    </location>
</feature>
<feature type="compositionally biased region" description="Basic and acidic residues" evidence="5">
    <location>
        <begin position="108"/>
        <end position="117"/>
    </location>
</feature>
<gene>
    <name evidence="8" type="ORF">BCR44DRAFT_1426096</name>
</gene>
<keyword evidence="9" id="KW-1185">Reference proteome</keyword>
<feature type="region of interest" description="Disordered" evidence="5">
    <location>
        <begin position="348"/>
        <end position="399"/>
    </location>
</feature>
<feature type="region of interest" description="Disordered" evidence="5">
    <location>
        <begin position="486"/>
        <end position="510"/>
    </location>
</feature>
<accession>A0A1Y2HZJ4</accession>
<organism evidence="8 9">
    <name type="scientific">Catenaria anguillulae PL171</name>
    <dbReference type="NCBI Taxonomy" id="765915"/>
    <lineage>
        <taxon>Eukaryota</taxon>
        <taxon>Fungi</taxon>
        <taxon>Fungi incertae sedis</taxon>
        <taxon>Blastocladiomycota</taxon>
        <taxon>Blastocladiomycetes</taxon>
        <taxon>Blastocladiales</taxon>
        <taxon>Catenariaceae</taxon>
        <taxon>Catenaria</taxon>
    </lineage>
</organism>
<dbReference type="Proteomes" id="UP000193411">
    <property type="component" value="Unassembled WGS sequence"/>
</dbReference>
<reference evidence="8 9" key="1">
    <citation type="submission" date="2016-07" db="EMBL/GenBank/DDBJ databases">
        <title>Pervasive Adenine N6-methylation of Active Genes in Fungi.</title>
        <authorList>
            <consortium name="DOE Joint Genome Institute"/>
            <person name="Mondo S.J."/>
            <person name="Dannebaum R.O."/>
            <person name="Kuo R.C."/>
            <person name="Labutti K."/>
            <person name="Haridas S."/>
            <person name="Kuo A."/>
            <person name="Salamov A."/>
            <person name="Ahrendt S.R."/>
            <person name="Lipzen A."/>
            <person name="Sullivan W."/>
            <person name="Andreopoulos W.B."/>
            <person name="Clum A."/>
            <person name="Lindquist E."/>
            <person name="Daum C."/>
            <person name="Ramamoorthy G.K."/>
            <person name="Gryganskyi A."/>
            <person name="Culley D."/>
            <person name="Magnuson J.K."/>
            <person name="James T.Y."/>
            <person name="O'Malley M.A."/>
            <person name="Stajich J.E."/>
            <person name="Spatafora J.W."/>
            <person name="Visel A."/>
            <person name="Grigoriev I.V."/>
        </authorList>
    </citation>
    <scope>NUCLEOTIDE SEQUENCE [LARGE SCALE GENOMIC DNA]</scope>
    <source>
        <strain evidence="8 9">PL171</strain>
    </source>
</reference>
<feature type="domain" description="Transcription factor IIIC subunit Tfc1/Sfc1 triple barrel" evidence="7">
    <location>
        <begin position="72"/>
        <end position="183"/>
    </location>
</feature>
<dbReference type="InterPro" id="IPR019136">
    <property type="entry name" value="TF_IIIC_su-5_HTH"/>
</dbReference>
<dbReference type="GO" id="GO:0005634">
    <property type="term" value="C:nucleus"/>
    <property type="evidence" value="ECO:0007669"/>
    <property type="project" value="UniProtKB-SubCell"/>
</dbReference>
<sequence length="597" mass="68154">MDQDSLDQYDPTYQPDPEDVDEYYHRYQLAMQTHGFGHEDEYYEDGEEEPEESAEPPLSKGPMFQVPDIPYVSVEFPGYISNPDRALEMLGGPASIAKCLSTQPPDQPKNERPDGHMPLELRLSPEDPFAHPIFGEVIPTCNLLLRVVRRRRRGTDDPWEYVSQVRGIIHETGRFRGMADYQWMPDPSDPVTQLRQAMKSMDLETLKQFPLEVPDETELDNLRQFPPPIFSQVELPLGYDYKQNPAVVKVQIQHPDGTNSVRLLNRSREAGLPITTVASHHPPRQPTRNHDPLIARRVQRILPAVGYYFISGPWKMTWVRFGFDPRTDKSTRLWQTLDTRNHFKSGWQRAKRKSFTTGTGRQDEVHGHGEDDMHEDQQMDDLDPDQQADEARGASTASRQEIKSHVFDGVHVNDETSVFQFCDLVDPLLKELVDTQEYLRDTCDPFDGWYYRGLILKLRARLRNKRLALATGEPYVPPPEDYMEVVMDGDPAHDESGEQAASTADHPPRSGVLAEVDALMRNLNVPGDIFDVFDFDPFEDDDEDGNANEQHRSQQSGVPGRLSLLGSQPQQGLVDEEEDGEASDEQPEDDEDLSYLM</sequence>
<dbReference type="OrthoDB" id="5598268at2759"/>
<dbReference type="Pfam" id="PF17682">
    <property type="entry name" value="Tau95_N"/>
    <property type="match status" value="1"/>
</dbReference>
<feature type="compositionally biased region" description="Acidic residues" evidence="5">
    <location>
        <begin position="41"/>
        <end position="54"/>
    </location>
</feature>
<evidence type="ECO:0000256" key="4">
    <source>
        <dbReference type="ARBA" id="ARBA00023242"/>
    </source>
</evidence>
<comment type="subcellular location">
    <subcellularLocation>
        <location evidence="1">Nucleus</location>
    </subcellularLocation>
</comment>
<dbReference type="InterPro" id="IPR040454">
    <property type="entry name" value="TF_IIIC_Tfc1/Sfc1"/>
</dbReference>
<feature type="compositionally biased region" description="Basic and acidic residues" evidence="5">
    <location>
        <begin position="361"/>
        <end position="377"/>
    </location>
</feature>
<dbReference type="GO" id="GO:0000127">
    <property type="term" value="C:transcription factor TFIIIC complex"/>
    <property type="evidence" value="ECO:0007669"/>
    <property type="project" value="InterPro"/>
</dbReference>
<keyword evidence="3" id="KW-0804">Transcription</keyword>
<dbReference type="EMBL" id="MCFL01000004">
    <property type="protein sequence ID" value="ORZ40017.1"/>
    <property type="molecule type" value="Genomic_DNA"/>
</dbReference>
<protein>
    <submittedName>
        <fullName evidence="8">RNA polymerase III transcription factor IIIC subunit-domain-containing protein</fullName>
    </submittedName>
</protein>
<name>A0A1Y2HZJ4_9FUNG</name>
<evidence type="ECO:0000313" key="9">
    <source>
        <dbReference type="Proteomes" id="UP000193411"/>
    </source>
</evidence>
<comment type="caution">
    <text evidence="8">The sequence shown here is derived from an EMBL/GenBank/DDBJ whole genome shotgun (WGS) entry which is preliminary data.</text>
</comment>
<dbReference type="PANTHER" id="PTHR13230:SF5">
    <property type="entry name" value="GENERAL TRANSCRIPTION FACTOR 3C POLYPEPTIDE 5"/>
    <property type="match status" value="1"/>
</dbReference>
<feature type="compositionally biased region" description="Low complexity" evidence="5">
    <location>
        <begin position="562"/>
        <end position="573"/>
    </location>
</feature>
<feature type="region of interest" description="Disordered" evidence="5">
    <location>
        <begin position="1"/>
        <end position="20"/>
    </location>
</feature>
<dbReference type="AlphaFoldDB" id="A0A1Y2HZJ4"/>
<dbReference type="Gene3D" id="3.30.200.160">
    <property type="entry name" value="TFIIIC, subcomplex tauA, subunit Sfc1, barrel domain"/>
    <property type="match status" value="1"/>
</dbReference>
<dbReference type="GO" id="GO:0006384">
    <property type="term" value="P:transcription initiation at RNA polymerase III promoter"/>
    <property type="evidence" value="ECO:0007669"/>
    <property type="project" value="InterPro"/>
</dbReference>
<feature type="compositionally biased region" description="Acidic residues" evidence="5">
    <location>
        <begin position="534"/>
        <end position="546"/>
    </location>
</feature>
<dbReference type="InterPro" id="IPR042536">
    <property type="entry name" value="TFIIIC_tauA_Sfc1"/>
</dbReference>
<evidence type="ECO:0000256" key="5">
    <source>
        <dbReference type="SAM" id="MobiDB-lite"/>
    </source>
</evidence>
<evidence type="ECO:0000256" key="2">
    <source>
        <dbReference type="ARBA" id="ARBA00023125"/>
    </source>
</evidence>
<feature type="region of interest" description="Disordered" evidence="5">
    <location>
        <begin position="97"/>
        <end position="117"/>
    </location>
</feature>
<dbReference type="STRING" id="765915.A0A1Y2HZJ4"/>
<evidence type="ECO:0000256" key="3">
    <source>
        <dbReference type="ARBA" id="ARBA00023163"/>
    </source>
</evidence>
<feature type="domain" description="Transcription factor IIIC subunit 5 HTH" evidence="6">
    <location>
        <begin position="297"/>
        <end position="340"/>
    </location>
</feature>
<evidence type="ECO:0000259" key="7">
    <source>
        <dbReference type="Pfam" id="PF17682"/>
    </source>
</evidence>
<keyword evidence="2" id="KW-0238">DNA-binding</keyword>
<feature type="compositionally biased region" description="Acidic residues" evidence="5">
    <location>
        <begin position="378"/>
        <end position="388"/>
    </location>
</feature>
<evidence type="ECO:0000256" key="1">
    <source>
        <dbReference type="ARBA" id="ARBA00004123"/>
    </source>
</evidence>
<proteinExistence type="predicted"/>
<dbReference type="PANTHER" id="PTHR13230">
    <property type="entry name" value="GENERAL TRANSCRIPTION FACTOR IIIC, POLYPEPTIDE 5"/>
    <property type="match status" value="1"/>
</dbReference>